<reference evidence="4" key="1">
    <citation type="journal article" date="2021" name="Mol. Ecol. Resour.">
        <title>Apolygus lucorum genome provides insights into omnivorousness and mesophyll feeding.</title>
        <authorList>
            <person name="Liu Y."/>
            <person name="Liu H."/>
            <person name="Wang H."/>
            <person name="Huang T."/>
            <person name="Liu B."/>
            <person name="Yang B."/>
            <person name="Yin L."/>
            <person name="Li B."/>
            <person name="Zhang Y."/>
            <person name="Zhang S."/>
            <person name="Jiang F."/>
            <person name="Zhang X."/>
            <person name="Ren Y."/>
            <person name="Wang B."/>
            <person name="Wang S."/>
            <person name="Lu Y."/>
            <person name="Wu K."/>
            <person name="Fan W."/>
            <person name="Wang G."/>
        </authorList>
    </citation>
    <scope>NUCLEOTIDE SEQUENCE</scope>
    <source>
        <strain evidence="4">12Hb</strain>
    </source>
</reference>
<sequence>MARRGAWEVQDISEQDEDRSTDSSTTVDSTAAHQLLNALLKKMPSEHTGPADLLQPPLIDPTHALAQQFAELAREFRLLREREQHVPTLREDARRERLDVIRPPFYDGSTPWDEYWSQFRAIMVANGWGPETAAVRLMAALRGTALAAVCNVPDNQRHLFAMEDALSRRFGTQGQARLFLTRLRQRVQGTSEDVAAFAADVESLARRAMPTEDAREAVAVEQFLNGLRSQRVRELVISSDPSTLREAVTRAATLEAGLFSGRLQPVRSTIFEDEKSSIRQLVNEQVERFLAPSEPAIAEDEMVCRLVREELQKRRAGLKCFKCGKLGHFRWECREQIAGNE</sequence>
<keyword evidence="5" id="KW-1185">Reference proteome</keyword>
<evidence type="ECO:0000313" key="5">
    <source>
        <dbReference type="Proteomes" id="UP000466442"/>
    </source>
</evidence>
<evidence type="ECO:0000259" key="3">
    <source>
        <dbReference type="PROSITE" id="PS50158"/>
    </source>
</evidence>
<dbReference type="Proteomes" id="UP000466442">
    <property type="component" value="Unassembled WGS sequence"/>
</dbReference>
<comment type="caution">
    <text evidence="4">The sequence shown here is derived from an EMBL/GenBank/DDBJ whole genome shotgun (WGS) entry which is preliminary data.</text>
</comment>
<keyword evidence="1" id="KW-0479">Metal-binding</keyword>
<dbReference type="GO" id="GO:0008270">
    <property type="term" value="F:zinc ion binding"/>
    <property type="evidence" value="ECO:0007669"/>
    <property type="project" value="UniProtKB-KW"/>
</dbReference>
<proteinExistence type="predicted"/>
<name>A0A8S9WI35_APOLU</name>
<evidence type="ECO:0000256" key="1">
    <source>
        <dbReference type="PROSITE-ProRule" id="PRU00047"/>
    </source>
</evidence>
<dbReference type="PROSITE" id="PS50158">
    <property type="entry name" value="ZF_CCHC"/>
    <property type="match status" value="1"/>
</dbReference>
<dbReference type="AlphaFoldDB" id="A0A8S9WI35"/>
<protein>
    <recommendedName>
        <fullName evidence="3">CCHC-type domain-containing protein</fullName>
    </recommendedName>
</protein>
<feature type="region of interest" description="Disordered" evidence="2">
    <location>
        <begin position="1"/>
        <end position="28"/>
    </location>
</feature>
<accession>A0A8S9WI35</accession>
<keyword evidence="1" id="KW-0863">Zinc-finger</keyword>
<keyword evidence="1" id="KW-0862">Zinc</keyword>
<evidence type="ECO:0000313" key="4">
    <source>
        <dbReference type="EMBL" id="KAF6197400.1"/>
    </source>
</evidence>
<dbReference type="InterPro" id="IPR001878">
    <property type="entry name" value="Znf_CCHC"/>
</dbReference>
<dbReference type="InterPro" id="IPR036875">
    <property type="entry name" value="Znf_CCHC_sf"/>
</dbReference>
<dbReference type="SUPFAM" id="SSF57756">
    <property type="entry name" value="Retrovirus zinc finger-like domains"/>
    <property type="match status" value="1"/>
</dbReference>
<gene>
    <name evidence="4" type="ORF">GE061_020242</name>
</gene>
<feature type="domain" description="CCHC-type" evidence="3">
    <location>
        <begin position="319"/>
        <end position="335"/>
    </location>
</feature>
<evidence type="ECO:0000256" key="2">
    <source>
        <dbReference type="SAM" id="MobiDB-lite"/>
    </source>
</evidence>
<dbReference type="SMART" id="SM00343">
    <property type="entry name" value="ZnF_C2HC"/>
    <property type="match status" value="1"/>
</dbReference>
<dbReference type="GO" id="GO:0003676">
    <property type="term" value="F:nucleic acid binding"/>
    <property type="evidence" value="ECO:0007669"/>
    <property type="project" value="InterPro"/>
</dbReference>
<dbReference type="PANTHER" id="PTHR45823">
    <property type="entry name" value="T-SNARE COILED-COIL HOMOLOGY DOMAIN-CONTAINING PROTEIN"/>
    <property type="match status" value="1"/>
</dbReference>
<dbReference type="PANTHER" id="PTHR45823:SF1">
    <property type="entry name" value="T-SNARE COILED-COIL HOMOLOGY DOMAIN-CONTAINING PROTEIN"/>
    <property type="match status" value="1"/>
</dbReference>
<organism evidence="4 5">
    <name type="scientific">Apolygus lucorum</name>
    <name type="common">Small green plant bug</name>
    <name type="synonym">Lygocoris lucorum</name>
    <dbReference type="NCBI Taxonomy" id="248454"/>
    <lineage>
        <taxon>Eukaryota</taxon>
        <taxon>Metazoa</taxon>
        <taxon>Ecdysozoa</taxon>
        <taxon>Arthropoda</taxon>
        <taxon>Hexapoda</taxon>
        <taxon>Insecta</taxon>
        <taxon>Pterygota</taxon>
        <taxon>Neoptera</taxon>
        <taxon>Paraneoptera</taxon>
        <taxon>Hemiptera</taxon>
        <taxon>Heteroptera</taxon>
        <taxon>Panheteroptera</taxon>
        <taxon>Cimicomorpha</taxon>
        <taxon>Miridae</taxon>
        <taxon>Mirini</taxon>
        <taxon>Apolygus</taxon>
    </lineage>
</organism>
<dbReference type="OrthoDB" id="6625979at2759"/>
<dbReference type="EMBL" id="WIXP02000081">
    <property type="protein sequence ID" value="KAF6197400.1"/>
    <property type="molecule type" value="Genomic_DNA"/>
</dbReference>